<evidence type="ECO:0000256" key="4">
    <source>
        <dbReference type="ARBA" id="ARBA00022670"/>
    </source>
</evidence>
<evidence type="ECO:0000313" key="15">
    <source>
        <dbReference type="EMBL" id="KPM39195.1"/>
    </source>
</evidence>
<evidence type="ECO:0000256" key="2">
    <source>
        <dbReference type="ARBA" id="ARBA00022512"/>
    </source>
</evidence>
<dbReference type="Gene3D" id="3.50.30.30">
    <property type="match status" value="1"/>
</dbReference>
<keyword evidence="6 9" id="KW-0378">Hydrolase</keyword>
<feature type="domain" description="C5a peptidase/Subtilisin-like protease SBT2-like Fn3-like" evidence="14">
    <location>
        <begin position="611"/>
        <end position="732"/>
    </location>
</feature>
<evidence type="ECO:0000256" key="11">
    <source>
        <dbReference type="SAM" id="SignalP"/>
    </source>
</evidence>
<protein>
    <recommendedName>
        <fullName evidence="17">Minor extracellular protease vpr</fullName>
    </recommendedName>
</protein>
<keyword evidence="5 11" id="KW-0732">Signal</keyword>
<evidence type="ECO:0000313" key="16">
    <source>
        <dbReference type="Proteomes" id="UP000050424"/>
    </source>
</evidence>
<dbReference type="GO" id="GO:0004252">
    <property type="term" value="F:serine-type endopeptidase activity"/>
    <property type="evidence" value="ECO:0007669"/>
    <property type="project" value="UniProtKB-UniRule"/>
</dbReference>
<dbReference type="Proteomes" id="UP000050424">
    <property type="component" value="Unassembled WGS sequence"/>
</dbReference>
<dbReference type="InterPro" id="IPR003137">
    <property type="entry name" value="PA_domain"/>
</dbReference>
<comment type="similarity">
    <text evidence="1 9 10">Belongs to the peptidase S8 family.</text>
</comment>
<dbReference type="InterPro" id="IPR036852">
    <property type="entry name" value="Peptidase_S8/S53_dom_sf"/>
</dbReference>
<feature type="active site" description="Charge relay system" evidence="8 9">
    <location>
        <position position="525"/>
    </location>
</feature>
<dbReference type="InterPro" id="IPR050131">
    <property type="entry name" value="Peptidase_S8_subtilisin-like"/>
</dbReference>
<proteinExistence type="inferred from homology"/>
<keyword evidence="16" id="KW-1185">Reference proteome</keyword>
<dbReference type="OrthoDB" id="10256524at2759"/>
<dbReference type="SUPFAM" id="SSF52025">
    <property type="entry name" value="PA domain"/>
    <property type="match status" value="1"/>
</dbReference>
<dbReference type="InterPro" id="IPR023827">
    <property type="entry name" value="Peptidase_S8_Asp-AS"/>
</dbReference>
<evidence type="ECO:0008006" key="17">
    <source>
        <dbReference type="Google" id="ProtNLM"/>
    </source>
</evidence>
<feature type="active site" description="Charge relay system" evidence="8 9">
    <location>
        <position position="157"/>
    </location>
</feature>
<sequence>MRISQLVLVLSSVAVSFARHDPLRRRQDDSAPVASTNDTDVTPKRFIVEFDKETNPQDAADELATRSGVKVLKVFNSDIFHGASLETPEDNLDTLKAEGPVVQAWQAKKVTLTPLVPLQSYGKDAAGINMSIHHMTGVDKLHADGVLGKGAVVAVVDTGVDYTHPALGGGIGEGFKIAGGYDLVGNGEWPEDPDKEPDSDPMDQLGHGTHVSGIVAGESDLFTGVAPEATLRVYKVFATLDATTEDVLIEAFLLAYKEGADVITSSVGGLAGWSDNAWAVVASRLVDEGVVVTISAGNDGQAGAFAASSGSSGRHVLAIASVEADVIAAPSFNATFSDGGGVEKVSVPYLSVDPWYPSDIDGWPVVALSLNASVADEACSPLPDDTRNLTGSVVLVRRGGCNFSQKQQNLAAFGGLHVLVYTNDMPIVIPTTDFSDGQIAMITREAGAEIIKTLGAGGNVTADFTTRPIYTLTGLTNEETGGDPSYFTTIGATNDLFIKPDVAAPGGQILSSYLGGGYTVLSGTSMACPYVAGVAALYIGQHGGRSVHGPGFAKDLAMRIISSGEAVPWSDGTGDGTDYGFSASVAQVGTGLVNASKVLDYTTGLSFAKFALNDTRQPNKWHTVDITNNADAPVTYTFSARAFGGINAMNTDPDTWGTPRIAWGEEALAAPEEMVPRVSFPGGKFTVRSGETKKAKFSFATPAGLDASKLPLYSGAVVVAGSNGESLAVPYLGLAADLQSDVGDIFQYPIGFPTITSTRDDVPIADKANFTFDLDPDVQDFPNLYARLNFGTRELRWDIFDAAWTERKWKYPPVVGKAGYVGAATSWAQLNGKQFFNATVDDADDLITLPMTDVPRSIVGLYGTELWWLGRLANGTQIAPGKYNMRFAALKPFGNPKKSEHWDVFETPSFEVLPLKD</sequence>
<dbReference type="InterPro" id="IPR034187">
    <property type="entry name" value="Peptidases_S8_5"/>
</dbReference>
<dbReference type="EMBL" id="LKCW01000114">
    <property type="protein sequence ID" value="KPM39195.1"/>
    <property type="molecule type" value="Genomic_DNA"/>
</dbReference>
<feature type="chain" id="PRO_5006134941" description="Minor extracellular protease vpr" evidence="11">
    <location>
        <begin position="19"/>
        <end position="917"/>
    </location>
</feature>
<name>A0A0P7AN27_9HYPO</name>
<evidence type="ECO:0000256" key="5">
    <source>
        <dbReference type="ARBA" id="ARBA00022729"/>
    </source>
</evidence>
<dbReference type="InterPro" id="IPR015500">
    <property type="entry name" value="Peptidase_S8_subtilisin-rel"/>
</dbReference>
<dbReference type="InterPro" id="IPR046450">
    <property type="entry name" value="PA_dom_sf"/>
</dbReference>
<dbReference type="GO" id="GO:0016020">
    <property type="term" value="C:membrane"/>
    <property type="evidence" value="ECO:0007669"/>
    <property type="project" value="InterPro"/>
</dbReference>
<gene>
    <name evidence="15" type="ORF">AK830_g7372</name>
</gene>
<evidence type="ECO:0000256" key="6">
    <source>
        <dbReference type="ARBA" id="ARBA00022801"/>
    </source>
</evidence>
<evidence type="ECO:0000259" key="12">
    <source>
        <dbReference type="Pfam" id="PF00082"/>
    </source>
</evidence>
<accession>A0A0P7AN27</accession>
<keyword evidence="3" id="KW-0964">Secreted</keyword>
<keyword evidence="4 9" id="KW-0645">Protease</keyword>
<dbReference type="PROSITE" id="PS51892">
    <property type="entry name" value="SUBTILASE"/>
    <property type="match status" value="1"/>
</dbReference>
<dbReference type="InterPro" id="IPR010435">
    <property type="entry name" value="C5a/SBT2-like_Fn3"/>
</dbReference>
<dbReference type="CDD" id="cd07489">
    <property type="entry name" value="Peptidases_S8_5"/>
    <property type="match status" value="1"/>
</dbReference>
<comment type="caution">
    <text evidence="15">The sequence shown here is derived from an EMBL/GenBank/DDBJ whole genome shotgun (WGS) entry which is preliminary data.</text>
</comment>
<evidence type="ECO:0000256" key="3">
    <source>
        <dbReference type="ARBA" id="ARBA00022525"/>
    </source>
</evidence>
<dbReference type="PROSITE" id="PS00138">
    <property type="entry name" value="SUBTILASE_SER"/>
    <property type="match status" value="1"/>
</dbReference>
<evidence type="ECO:0000256" key="8">
    <source>
        <dbReference type="PIRSR" id="PIRSR615500-1"/>
    </source>
</evidence>
<dbReference type="CDD" id="cd02124">
    <property type="entry name" value="PA_PoS1_like"/>
    <property type="match status" value="1"/>
</dbReference>
<dbReference type="InterPro" id="IPR000209">
    <property type="entry name" value="Peptidase_S8/S53_dom"/>
</dbReference>
<reference evidence="15 16" key="1">
    <citation type="submission" date="2015-09" db="EMBL/GenBank/DDBJ databases">
        <title>Draft genome of a European isolate of the apple canker pathogen Neonectria ditissima.</title>
        <authorList>
            <person name="Gomez-Cortecero A."/>
            <person name="Harrison R.J."/>
            <person name="Armitage A.D."/>
        </authorList>
    </citation>
    <scope>NUCLEOTIDE SEQUENCE [LARGE SCALE GENOMIC DNA]</scope>
    <source>
        <strain evidence="15 16">R09/05</strain>
    </source>
</reference>
<dbReference type="SUPFAM" id="SSF52743">
    <property type="entry name" value="Subtilisin-like"/>
    <property type="match status" value="1"/>
</dbReference>
<dbReference type="InterPro" id="IPR023828">
    <property type="entry name" value="Peptidase_S8_Ser-AS"/>
</dbReference>
<dbReference type="GO" id="GO:0006508">
    <property type="term" value="P:proteolysis"/>
    <property type="evidence" value="ECO:0007669"/>
    <property type="project" value="UniProtKB-KW"/>
</dbReference>
<dbReference type="AlphaFoldDB" id="A0A0P7AN27"/>
<feature type="domain" description="Peptidase S8/S53" evidence="12">
    <location>
        <begin position="148"/>
        <end position="541"/>
    </location>
</feature>
<dbReference type="Gene3D" id="3.40.50.200">
    <property type="entry name" value="Peptidase S8/S53 domain"/>
    <property type="match status" value="2"/>
</dbReference>
<dbReference type="Pfam" id="PF02225">
    <property type="entry name" value="PA"/>
    <property type="match status" value="1"/>
</dbReference>
<dbReference type="Pfam" id="PF06280">
    <property type="entry name" value="fn3_5"/>
    <property type="match status" value="1"/>
</dbReference>
<dbReference type="PANTHER" id="PTHR43806:SF66">
    <property type="entry name" value="SERIN ENDOPEPTIDASE"/>
    <property type="match status" value="1"/>
</dbReference>
<keyword evidence="2" id="KW-0134">Cell wall</keyword>
<dbReference type="PROSITE" id="PS00136">
    <property type="entry name" value="SUBTILASE_ASP"/>
    <property type="match status" value="1"/>
</dbReference>
<evidence type="ECO:0000256" key="9">
    <source>
        <dbReference type="PROSITE-ProRule" id="PRU01240"/>
    </source>
</evidence>
<dbReference type="STRING" id="78410.A0A0P7AN27"/>
<evidence type="ECO:0000256" key="10">
    <source>
        <dbReference type="RuleBase" id="RU003355"/>
    </source>
</evidence>
<dbReference type="PANTHER" id="PTHR43806">
    <property type="entry name" value="PEPTIDASE S8"/>
    <property type="match status" value="1"/>
</dbReference>
<dbReference type="Pfam" id="PF00082">
    <property type="entry name" value="Peptidase_S8"/>
    <property type="match status" value="1"/>
</dbReference>
<feature type="domain" description="PA" evidence="13">
    <location>
        <begin position="375"/>
        <end position="448"/>
    </location>
</feature>
<evidence type="ECO:0000259" key="13">
    <source>
        <dbReference type="Pfam" id="PF02225"/>
    </source>
</evidence>
<feature type="active site" description="Charge relay system" evidence="8 9">
    <location>
        <position position="207"/>
    </location>
</feature>
<evidence type="ECO:0000256" key="7">
    <source>
        <dbReference type="ARBA" id="ARBA00022825"/>
    </source>
</evidence>
<dbReference type="PROSITE" id="PS00137">
    <property type="entry name" value="SUBTILASE_HIS"/>
    <property type="match status" value="1"/>
</dbReference>
<feature type="signal peptide" evidence="11">
    <location>
        <begin position="1"/>
        <end position="18"/>
    </location>
</feature>
<evidence type="ECO:0000259" key="14">
    <source>
        <dbReference type="Pfam" id="PF06280"/>
    </source>
</evidence>
<dbReference type="InterPro" id="IPR022398">
    <property type="entry name" value="Peptidase_S8_His-AS"/>
</dbReference>
<keyword evidence="7 9" id="KW-0720">Serine protease</keyword>
<dbReference type="PRINTS" id="PR00723">
    <property type="entry name" value="SUBTILISIN"/>
</dbReference>
<evidence type="ECO:0000256" key="1">
    <source>
        <dbReference type="ARBA" id="ARBA00011073"/>
    </source>
</evidence>
<organism evidence="15 16">
    <name type="scientific">Neonectria ditissima</name>
    <dbReference type="NCBI Taxonomy" id="78410"/>
    <lineage>
        <taxon>Eukaryota</taxon>
        <taxon>Fungi</taxon>
        <taxon>Dikarya</taxon>
        <taxon>Ascomycota</taxon>
        <taxon>Pezizomycotina</taxon>
        <taxon>Sordariomycetes</taxon>
        <taxon>Hypocreomycetidae</taxon>
        <taxon>Hypocreales</taxon>
        <taxon>Nectriaceae</taxon>
        <taxon>Neonectria</taxon>
    </lineage>
</organism>